<dbReference type="AlphaFoldDB" id="A0A0B2BM72"/>
<dbReference type="OrthoDB" id="4484477at2"/>
<organism evidence="2 3">
    <name type="scientific">Mumia flava</name>
    <dbReference type="NCBI Taxonomy" id="1348852"/>
    <lineage>
        <taxon>Bacteria</taxon>
        <taxon>Bacillati</taxon>
        <taxon>Actinomycetota</taxon>
        <taxon>Actinomycetes</taxon>
        <taxon>Propionibacteriales</taxon>
        <taxon>Nocardioidaceae</taxon>
        <taxon>Mumia</taxon>
    </lineage>
</organism>
<comment type="caution">
    <text evidence="2">The sequence shown here is derived from an EMBL/GenBank/DDBJ whole genome shotgun (WGS) entry which is preliminary data.</text>
</comment>
<evidence type="ECO:0000313" key="3">
    <source>
        <dbReference type="Proteomes" id="UP000230842"/>
    </source>
</evidence>
<gene>
    <name evidence="2" type="ORF">CLV56_1120</name>
</gene>
<evidence type="ECO:0000313" key="2">
    <source>
        <dbReference type="EMBL" id="PJJ56905.1"/>
    </source>
</evidence>
<sequence>MHTRERPQQPPAPPEPHPHAWVVESQHPTSDGYVVYVRCITCGRRRVDVQPDEYAAARPLTREIGAIRSAGST</sequence>
<keyword evidence="3" id="KW-1185">Reference proteome</keyword>
<accession>A0A0B2BM72</accession>
<reference evidence="2 3" key="1">
    <citation type="submission" date="2017-11" db="EMBL/GenBank/DDBJ databases">
        <title>Genomic Encyclopedia of Archaeal and Bacterial Type Strains, Phase II (KMG-II): From Individual Species to Whole Genera.</title>
        <authorList>
            <person name="Goeker M."/>
        </authorList>
    </citation>
    <scope>NUCLEOTIDE SEQUENCE [LARGE SCALE GENOMIC DNA]</scope>
    <source>
        <strain evidence="2 3">DSM 27763</strain>
    </source>
</reference>
<dbReference type="Proteomes" id="UP000230842">
    <property type="component" value="Unassembled WGS sequence"/>
</dbReference>
<feature type="region of interest" description="Disordered" evidence="1">
    <location>
        <begin position="1"/>
        <end position="22"/>
    </location>
</feature>
<dbReference type="RefSeq" id="WP_039342964.1">
    <property type="nucleotide sequence ID" value="NZ_PGEZ01000001.1"/>
</dbReference>
<evidence type="ECO:0000256" key="1">
    <source>
        <dbReference type="SAM" id="MobiDB-lite"/>
    </source>
</evidence>
<proteinExistence type="predicted"/>
<protein>
    <submittedName>
        <fullName evidence="2">Uncharacterized protein</fullName>
    </submittedName>
</protein>
<name>A0A0B2BM72_9ACTN</name>
<dbReference type="EMBL" id="PGEZ01000001">
    <property type="protein sequence ID" value="PJJ56905.1"/>
    <property type="molecule type" value="Genomic_DNA"/>
</dbReference>